<organism evidence="6 7">
    <name type="scientific">Marinobacter fuscus</name>
    <dbReference type="NCBI Taxonomy" id="2109942"/>
    <lineage>
        <taxon>Bacteria</taxon>
        <taxon>Pseudomonadati</taxon>
        <taxon>Pseudomonadota</taxon>
        <taxon>Gammaproteobacteria</taxon>
        <taxon>Pseudomonadales</taxon>
        <taxon>Marinobacteraceae</taxon>
        <taxon>Marinobacter</taxon>
    </lineage>
</organism>
<dbReference type="FunFam" id="3.40.640.10:FF:000046">
    <property type="entry name" value="Cystathionine gamma-lyase"/>
    <property type="match status" value="1"/>
</dbReference>
<dbReference type="CDD" id="cd00614">
    <property type="entry name" value="CGS_like"/>
    <property type="match status" value="1"/>
</dbReference>
<dbReference type="InterPro" id="IPR015421">
    <property type="entry name" value="PyrdxlP-dep_Trfase_major"/>
</dbReference>
<comment type="similarity">
    <text evidence="3">Belongs to the trans-sulfuration enzymes family. MetZ subfamily.</text>
</comment>
<dbReference type="InterPro" id="IPR054542">
    <property type="entry name" value="Cys_met_metab_PP"/>
</dbReference>
<dbReference type="UniPathway" id="UPA00051">
    <property type="reaction ID" value="UER00449"/>
</dbReference>
<evidence type="ECO:0000256" key="4">
    <source>
        <dbReference type="PIRSR" id="PIRSR001434-2"/>
    </source>
</evidence>
<sequence>MTHGRDEHVWIPESDLDGMSVDTLAVRAGQIRTGQLEHSDAIFPTSSFVYGSAAQAAARFGGEEPGNIYSRFTNPTVQAFEARIAAMEGGEKAVATASGMAAILSTCMALLQSGDHVVCSRGVFGTTNVLFQKYMARFGVTTSFVDLTDMAAWRAATNANTRMLFLETPSNPLCEVADLETLSDLARETEALLVVDNCFCTPVLQRPLEFGADIVIHSATKYLDGQGRCVGGVVVGPASYLDEIYGFIRSAGPTLSPFNAWVFQKGLETLPIRMRAHCDNALELARWLEQQEAVERVYYSGLESHPQHALAKKQQSGFGGVLSFALRGGREQAWALIDATRMISITANLGDVKTTITHPATTTHGRLPPEDKARAGITENLIRLSVGIEAIDDLKADLARGFQALRAQTS</sequence>
<feature type="modified residue" description="N6-(pyridoxal phosphate)lysine" evidence="3 4">
    <location>
        <position position="221"/>
    </location>
</feature>
<keyword evidence="2 3" id="KW-0663">Pyridoxal phosphate</keyword>
<dbReference type="SUPFAM" id="SSF53383">
    <property type="entry name" value="PLP-dependent transferases"/>
    <property type="match status" value="1"/>
</dbReference>
<protein>
    <recommendedName>
        <fullName evidence="3">O-succinylhomoserine sulfhydrylase</fullName>
        <shortName evidence="3">OSH sulfhydrylase</shortName>
        <shortName evidence="3">OSHS sulfhydrylase</shortName>
        <ecNumber evidence="3">2.5.1.-</ecNumber>
    </recommendedName>
</protein>
<evidence type="ECO:0000256" key="3">
    <source>
        <dbReference type="HAMAP-Rule" id="MF_02056"/>
    </source>
</evidence>
<dbReference type="EMBL" id="PXNP01000109">
    <property type="protein sequence ID" value="PSF04784.1"/>
    <property type="molecule type" value="Genomic_DNA"/>
</dbReference>
<dbReference type="GO" id="GO:0016846">
    <property type="term" value="F:carbon-sulfur lyase activity"/>
    <property type="evidence" value="ECO:0007669"/>
    <property type="project" value="TreeGrafter"/>
</dbReference>
<comment type="cofactor">
    <cofactor evidence="1 3 5">
        <name>pyridoxal 5'-phosphate</name>
        <dbReference type="ChEBI" id="CHEBI:597326"/>
    </cofactor>
</comment>
<dbReference type="AlphaFoldDB" id="A0A2T1K3P4"/>
<dbReference type="RefSeq" id="WP_106765048.1">
    <property type="nucleotide sequence ID" value="NZ_PXNP01000109.1"/>
</dbReference>
<dbReference type="GO" id="GO:0030170">
    <property type="term" value="F:pyridoxal phosphate binding"/>
    <property type="evidence" value="ECO:0007669"/>
    <property type="project" value="UniProtKB-UniRule"/>
</dbReference>
<dbReference type="Proteomes" id="UP000239866">
    <property type="component" value="Unassembled WGS sequence"/>
</dbReference>
<comment type="catalytic activity">
    <reaction evidence="3">
        <text>O-succinyl-L-homoserine + hydrogen sulfide = L-homocysteine + succinate</text>
        <dbReference type="Rhea" id="RHEA:27826"/>
        <dbReference type="ChEBI" id="CHEBI:29919"/>
        <dbReference type="ChEBI" id="CHEBI:30031"/>
        <dbReference type="ChEBI" id="CHEBI:57661"/>
        <dbReference type="ChEBI" id="CHEBI:58199"/>
    </reaction>
</comment>
<dbReference type="InterPro" id="IPR006234">
    <property type="entry name" value="O-succ-hSer_sulfhydrylase"/>
</dbReference>
<dbReference type="Gene3D" id="3.90.1150.10">
    <property type="entry name" value="Aspartate Aminotransferase, domain 1"/>
    <property type="match status" value="1"/>
</dbReference>
<dbReference type="PIRSF" id="PIRSF001434">
    <property type="entry name" value="CGS"/>
    <property type="match status" value="1"/>
</dbReference>
<dbReference type="GO" id="GO:0005737">
    <property type="term" value="C:cytoplasm"/>
    <property type="evidence" value="ECO:0007669"/>
    <property type="project" value="TreeGrafter"/>
</dbReference>
<dbReference type="NCBIfam" id="TIGR01325">
    <property type="entry name" value="O_suc_HS_sulf"/>
    <property type="match status" value="1"/>
</dbReference>
<reference evidence="6 7" key="1">
    <citation type="submission" date="2018-03" db="EMBL/GenBank/DDBJ databases">
        <title>Marinobacter brunus sp. nov., a marine bacterium of Gamma-proteobacteria isolated from the surface seawater of the South China Sea.</title>
        <authorList>
            <person name="Cheng H."/>
            <person name="Wu Y.-H."/>
            <person name="Xamxidin M."/>
            <person name="Xu X.-W."/>
        </authorList>
    </citation>
    <scope>NUCLEOTIDE SEQUENCE [LARGE SCALE GENOMIC DNA]</scope>
    <source>
        <strain evidence="6 7">NH169-3</strain>
    </source>
</reference>
<evidence type="ECO:0000256" key="1">
    <source>
        <dbReference type="ARBA" id="ARBA00001933"/>
    </source>
</evidence>
<dbReference type="GO" id="GO:0016765">
    <property type="term" value="F:transferase activity, transferring alkyl or aryl (other than methyl) groups"/>
    <property type="evidence" value="ECO:0007669"/>
    <property type="project" value="UniProtKB-UniRule"/>
</dbReference>
<gene>
    <name evidence="3" type="primary">metZ</name>
    <name evidence="6" type="ORF">C7H09_17280</name>
</gene>
<dbReference type="InterPro" id="IPR015422">
    <property type="entry name" value="PyrdxlP-dep_Trfase_small"/>
</dbReference>
<comment type="caution">
    <text evidence="6">The sequence shown here is derived from an EMBL/GenBank/DDBJ whole genome shotgun (WGS) entry which is preliminary data.</text>
</comment>
<comment type="function">
    <text evidence="3">Catalyzes the formation of L-homocysteine from O-succinyl-L-homoserine (OSHS) and hydrogen sulfide.</text>
</comment>
<name>A0A2T1K3P4_9GAMM</name>
<dbReference type="GO" id="GO:0071266">
    <property type="term" value="P:'de novo' L-methionine biosynthetic process"/>
    <property type="evidence" value="ECO:0007669"/>
    <property type="project" value="UniProtKB-UniRule"/>
</dbReference>
<evidence type="ECO:0000256" key="2">
    <source>
        <dbReference type="ARBA" id="ARBA00022898"/>
    </source>
</evidence>
<keyword evidence="7" id="KW-1185">Reference proteome</keyword>
<evidence type="ECO:0000313" key="6">
    <source>
        <dbReference type="EMBL" id="PSF04784.1"/>
    </source>
</evidence>
<dbReference type="GO" id="GO:0019346">
    <property type="term" value="P:transsulfuration"/>
    <property type="evidence" value="ECO:0007669"/>
    <property type="project" value="InterPro"/>
</dbReference>
<proteinExistence type="inferred from homology"/>
<dbReference type="GO" id="GO:0071268">
    <property type="term" value="P:homocysteine biosynthetic process"/>
    <property type="evidence" value="ECO:0007669"/>
    <property type="project" value="InterPro"/>
</dbReference>
<dbReference type="InterPro" id="IPR015424">
    <property type="entry name" value="PyrdxlP-dep_Trfase"/>
</dbReference>
<accession>A0A2T1K3P4</accession>
<dbReference type="InterPro" id="IPR000277">
    <property type="entry name" value="Cys/Met-Metab_PyrdxlP-dep_enz"/>
</dbReference>
<evidence type="ECO:0000256" key="5">
    <source>
        <dbReference type="RuleBase" id="RU362118"/>
    </source>
</evidence>
<dbReference type="FunFam" id="3.90.1150.10:FF:000033">
    <property type="entry name" value="Cystathionine gamma-synthase"/>
    <property type="match status" value="1"/>
</dbReference>
<comment type="pathway">
    <text evidence="3">Amino-acid biosynthesis; L-methionine biosynthesis via de novo pathway; L-homocysteine from O-succinyl-L-homoserine: step 1/1.</text>
</comment>
<keyword evidence="3" id="KW-0808">Transferase</keyword>
<dbReference type="PROSITE" id="PS00868">
    <property type="entry name" value="CYS_MET_METAB_PP"/>
    <property type="match status" value="1"/>
</dbReference>
<dbReference type="PANTHER" id="PTHR11808:SF80">
    <property type="entry name" value="CYSTATHIONINE GAMMA-LYASE"/>
    <property type="match status" value="1"/>
</dbReference>
<dbReference type="EC" id="2.5.1.-" evidence="3"/>
<comment type="subunit">
    <text evidence="3">Homotetramer.</text>
</comment>
<dbReference type="PANTHER" id="PTHR11808">
    <property type="entry name" value="TRANS-SULFURATION ENZYME FAMILY MEMBER"/>
    <property type="match status" value="1"/>
</dbReference>
<dbReference type="Pfam" id="PF01053">
    <property type="entry name" value="Cys_Met_Meta_PP"/>
    <property type="match status" value="1"/>
</dbReference>
<dbReference type="NCBIfam" id="NF006003">
    <property type="entry name" value="PRK08133.1"/>
    <property type="match status" value="1"/>
</dbReference>
<evidence type="ECO:0000313" key="7">
    <source>
        <dbReference type="Proteomes" id="UP000239866"/>
    </source>
</evidence>
<keyword evidence="3" id="KW-0486">Methionine biosynthesis</keyword>
<dbReference type="Gene3D" id="3.40.640.10">
    <property type="entry name" value="Type I PLP-dependent aspartate aminotransferase-like (Major domain)"/>
    <property type="match status" value="1"/>
</dbReference>
<dbReference type="OrthoDB" id="9805807at2"/>
<keyword evidence="3" id="KW-0028">Amino-acid biosynthesis</keyword>
<dbReference type="HAMAP" id="MF_02056">
    <property type="entry name" value="MetZ"/>
    <property type="match status" value="1"/>
</dbReference>